<keyword evidence="1" id="KW-1133">Transmembrane helix</keyword>
<feature type="transmembrane region" description="Helical" evidence="1">
    <location>
        <begin position="108"/>
        <end position="128"/>
    </location>
</feature>
<evidence type="ECO:0000259" key="2">
    <source>
        <dbReference type="PROSITE" id="PS01186"/>
    </source>
</evidence>
<organism evidence="3 4">
    <name type="scientific">Tetradesmus obliquus</name>
    <name type="common">Green alga</name>
    <name type="synonym">Acutodesmus obliquus</name>
    <dbReference type="NCBI Taxonomy" id="3088"/>
    <lineage>
        <taxon>Eukaryota</taxon>
        <taxon>Viridiplantae</taxon>
        <taxon>Chlorophyta</taxon>
        <taxon>core chlorophytes</taxon>
        <taxon>Chlorophyceae</taxon>
        <taxon>CS clade</taxon>
        <taxon>Sphaeropleales</taxon>
        <taxon>Scenedesmaceae</taxon>
        <taxon>Tetradesmus</taxon>
    </lineage>
</organism>
<sequence length="626" mass="64146">MASAEGVTVEIPGYTAAPAQQSKLSSSRAANLEDHYAPGAAPSAAAAAADSAPDGALSWLQSNFYLILFCFGWLFFPCWWAAALLGLKAGRTGRSRLSRQERTAWQASVVLSIIGLVIFLLFIIWYGANPAGAKATVIRYTGFGSPANMQEAPPSLSPEASPSPTLDTVLKPKLTLFIAAAGPCNETRHDALVHSVNASIVGSAPAGVQDNIVVSKGTCTNETTAGSTRRLLGVTSKMQVLVSTANNTNSTALETVTQHLKSVIAASEAAVNATDLAWCGSFCQDNAADIDTKLSGAEYAVEEVYSCGAYTCKSEPLLAGTVLPAGVVPSDKLCCQAAASPVVPVEGPDAPAAGTNGSATGSCGAVTCANGGICSSGVCSCINGWKGSDCTTSTCTNANYQCGSGTPNVGAEFTGSPTDEACCDECAAFDCGANPKRVPAPQLAKGTATEELCCALPVVERAVVEVGVSANTPTCNETVNQQLAEETRLQVTDGMQPREASNIVVLVQDCQPAAQATKSALWPSRSAGGVNVKLVITLKDSIKSAAAVKDATKALIEAVGISTGDALHPNASLSSLVAMLNNELKTESKQQELLQKINGAIAADPSLSAAFKNATAVEGELTVLRS</sequence>
<feature type="transmembrane region" description="Helical" evidence="1">
    <location>
        <begin position="64"/>
        <end position="87"/>
    </location>
</feature>
<proteinExistence type="predicted"/>
<reference evidence="3 4" key="1">
    <citation type="submission" date="2016-10" db="EMBL/GenBank/DDBJ databases">
        <authorList>
            <person name="Cai Z."/>
        </authorList>
    </citation>
    <scope>NUCLEOTIDE SEQUENCE [LARGE SCALE GENOMIC DNA]</scope>
</reference>
<dbReference type="Proteomes" id="UP000256970">
    <property type="component" value="Unassembled WGS sequence"/>
</dbReference>
<accession>A0A383VSS1</accession>
<dbReference type="EMBL" id="FNXT01000825">
    <property type="protein sequence ID" value="SZX67963.1"/>
    <property type="molecule type" value="Genomic_DNA"/>
</dbReference>
<name>A0A383VSS1_TETOB</name>
<feature type="domain" description="EGF-like" evidence="2">
    <location>
        <begin position="379"/>
        <end position="390"/>
    </location>
</feature>
<dbReference type="PROSITE" id="PS01186">
    <property type="entry name" value="EGF_2"/>
    <property type="match status" value="1"/>
</dbReference>
<evidence type="ECO:0000313" key="4">
    <source>
        <dbReference type="Proteomes" id="UP000256970"/>
    </source>
</evidence>
<keyword evidence="1" id="KW-0812">Transmembrane</keyword>
<evidence type="ECO:0000256" key="1">
    <source>
        <dbReference type="SAM" id="Phobius"/>
    </source>
</evidence>
<dbReference type="InterPro" id="IPR000742">
    <property type="entry name" value="EGF"/>
</dbReference>
<keyword evidence="1" id="KW-0472">Membrane</keyword>
<dbReference type="AlphaFoldDB" id="A0A383VSS1"/>
<evidence type="ECO:0000313" key="3">
    <source>
        <dbReference type="EMBL" id="SZX67963.1"/>
    </source>
</evidence>
<protein>
    <recommendedName>
        <fullName evidence="2">EGF-like domain-containing protein</fullName>
    </recommendedName>
</protein>
<keyword evidence="4" id="KW-1185">Reference proteome</keyword>
<gene>
    <name evidence="3" type="ORF">BQ4739_LOCUS8296</name>
</gene>